<evidence type="ECO:0000256" key="1">
    <source>
        <dbReference type="SAM" id="MobiDB-lite"/>
    </source>
</evidence>
<reference evidence="2" key="1">
    <citation type="submission" date="2021-05" db="EMBL/GenBank/DDBJ databases">
        <authorList>
            <person name="Alioto T."/>
            <person name="Alioto T."/>
            <person name="Gomez Garrido J."/>
        </authorList>
    </citation>
    <scope>NUCLEOTIDE SEQUENCE</scope>
</reference>
<dbReference type="EMBL" id="HBUE01134200">
    <property type="protein sequence ID" value="CAG6497911.1"/>
    <property type="molecule type" value="Transcribed_RNA"/>
</dbReference>
<dbReference type="AlphaFoldDB" id="A0A8D8CQU4"/>
<proteinExistence type="predicted"/>
<feature type="region of interest" description="Disordered" evidence="1">
    <location>
        <begin position="1"/>
        <end position="60"/>
    </location>
</feature>
<evidence type="ECO:0000313" key="2">
    <source>
        <dbReference type="EMBL" id="CAG6497911.1"/>
    </source>
</evidence>
<accession>A0A8D8CQU4</accession>
<feature type="compositionally biased region" description="Polar residues" evidence="1">
    <location>
        <begin position="10"/>
        <end position="27"/>
    </location>
</feature>
<sequence length="106" mass="11790">MPGTRAPLYSTRQGNRRSFQQEQQNFQGGIPVRERGSCGRFCGHRTRPGRTGRSAARAAPVSRRSLGGRVRWLRRGRDFGWARWVPEWGVLVEPGSAGKADQARGG</sequence>
<name>A0A8D8CQU4_CULPI</name>
<protein>
    <submittedName>
        <fullName evidence="2">(northern house mosquito) hypothetical protein</fullName>
    </submittedName>
</protein>
<organism evidence="2">
    <name type="scientific">Culex pipiens</name>
    <name type="common">House mosquito</name>
    <dbReference type="NCBI Taxonomy" id="7175"/>
    <lineage>
        <taxon>Eukaryota</taxon>
        <taxon>Metazoa</taxon>
        <taxon>Ecdysozoa</taxon>
        <taxon>Arthropoda</taxon>
        <taxon>Hexapoda</taxon>
        <taxon>Insecta</taxon>
        <taxon>Pterygota</taxon>
        <taxon>Neoptera</taxon>
        <taxon>Endopterygota</taxon>
        <taxon>Diptera</taxon>
        <taxon>Nematocera</taxon>
        <taxon>Culicoidea</taxon>
        <taxon>Culicidae</taxon>
        <taxon>Culicinae</taxon>
        <taxon>Culicini</taxon>
        <taxon>Culex</taxon>
        <taxon>Culex</taxon>
    </lineage>
</organism>